<keyword evidence="8 15" id="KW-0732">Signal</keyword>
<evidence type="ECO:0000256" key="13">
    <source>
        <dbReference type="ARBA" id="ARBA00057299"/>
    </source>
</evidence>
<keyword evidence="18" id="KW-1185">Reference proteome</keyword>
<dbReference type="PROSITE" id="PS52035">
    <property type="entry name" value="PEPTIDASE_M14"/>
    <property type="match status" value="1"/>
</dbReference>
<sequence length="427" mass="49019">MAHLNLCVTVAFVVAISLSWALPAHNETERVDYTGHQLVSVTPTNPSHVSLLSHLVDRLQLDVWQEAQMVGASALLRLRPEVVAEFVATTSRSGITVTTTCSNLQDLIDNELNEMRFTTYSTSTLRFERYLKFQEFKNALKQYAKKYDHVTYTSIGRSYESRDMIGVHIKAKENLPIVFLECGIHAREWISHSTCLYIIDQLATQYDKDEDIRRLVSKYEWRIYPIVNPDGYEYTHTTDRLWRKTRSKSRFSNRCRGADANRNFDVGTFCRVRSSENPCTDTYCGDSPFSEPETRAIREAVMDTRGRTEFYFSFHSFGLLWMFPYAYSDALVPEYDQLLNISLRAKEAIRNVRGTTYTVGPISTTIYQVAGSSIDWAYERAGIKKSFALELQPSWLRFQGQRGFMLPAKDILPTVQETWEGVKAAIA</sequence>
<keyword evidence="5" id="KW-0121">Carboxypeptidase</keyword>
<dbReference type="FunFam" id="3.40.630.10:FF:000040">
    <property type="entry name" value="zinc carboxypeptidase"/>
    <property type="match status" value="1"/>
</dbReference>
<evidence type="ECO:0000256" key="2">
    <source>
        <dbReference type="ARBA" id="ARBA00004613"/>
    </source>
</evidence>
<evidence type="ECO:0000256" key="8">
    <source>
        <dbReference type="ARBA" id="ARBA00022729"/>
    </source>
</evidence>
<evidence type="ECO:0000256" key="11">
    <source>
        <dbReference type="ARBA" id="ARBA00023049"/>
    </source>
</evidence>
<dbReference type="GO" id="GO:0008270">
    <property type="term" value="F:zinc ion binding"/>
    <property type="evidence" value="ECO:0007669"/>
    <property type="project" value="InterPro"/>
</dbReference>
<dbReference type="InterPro" id="IPR036990">
    <property type="entry name" value="M14A-like_propep"/>
</dbReference>
<dbReference type="PROSITE" id="PS00132">
    <property type="entry name" value="CARBOXYPEPT_ZN_1"/>
    <property type="match status" value="1"/>
</dbReference>
<keyword evidence="12" id="KW-1015">Disulfide bond</keyword>
<comment type="caution">
    <text evidence="17">The sequence shown here is derived from an EMBL/GenBank/DDBJ whole genome shotgun (WGS) entry which is preliminary data.</text>
</comment>
<evidence type="ECO:0000313" key="17">
    <source>
        <dbReference type="EMBL" id="KAK8762111.1"/>
    </source>
</evidence>
<comment type="similarity">
    <text evidence="3 14">Belongs to the peptidase M14 family.</text>
</comment>
<comment type="cofactor">
    <cofactor evidence="1">
        <name>Zn(2+)</name>
        <dbReference type="ChEBI" id="CHEBI:29105"/>
    </cofactor>
</comment>
<comment type="function">
    <text evidence="13">Involved in the digestion of the blood meal.</text>
</comment>
<dbReference type="SUPFAM" id="SSF54897">
    <property type="entry name" value="Protease propeptides/inhibitors"/>
    <property type="match status" value="1"/>
</dbReference>
<dbReference type="Pfam" id="PF02244">
    <property type="entry name" value="Propep_M14"/>
    <property type="match status" value="1"/>
</dbReference>
<dbReference type="AlphaFoldDB" id="A0AAQ4DI21"/>
<keyword evidence="6" id="KW-0645">Protease</keyword>
<evidence type="ECO:0000256" key="10">
    <source>
        <dbReference type="ARBA" id="ARBA00022833"/>
    </source>
</evidence>
<proteinExistence type="inferred from homology"/>
<evidence type="ECO:0000256" key="14">
    <source>
        <dbReference type="PROSITE-ProRule" id="PRU01379"/>
    </source>
</evidence>
<evidence type="ECO:0000256" key="7">
    <source>
        <dbReference type="ARBA" id="ARBA00022723"/>
    </source>
</evidence>
<keyword evidence="10" id="KW-0862">Zinc</keyword>
<dbReference type="SMART" id="SM00631">
    <property type="entry name" value="Zn_pept"/>
    <property type="match status" value="1"/>
</dbReference>
<dbReference type="GO" id="GO:0004181">
    <property type="term" value="F:metallocarboxypeptidase activity"/>
    <property type="evidence" value="ECO:0007669"/>
    <property type="project" value="InterPro"/>
</dbReference>
<dbReference type="Proteomes" id="UP001321473">
    <property type="component" value="Unassembled WGS sequence"/>
</dbReference>
<organism evidence="17 18">
    <name type="scientific">Amblyomma americanum</name>
    <name type="common">Lone star tick</name>
    <dbReference type="NCBI Taxonomy" id="6943"/>
    <lineage>
        <taxon>Eukaryota</taxon>
        <taxon>Metazoa</taxon>
        <taxon>Ecdysozoa</taxon>
        <taxon>Arthropoda</taxon>
        <taxon>Chelicerata</taxon>
        <taxon>Arachnida</taxon>
        <taxon>Acari</taxon>
        <taxon>Parasitiformes</taxon>
        <taxon>Ixodida</taxon>
        <taxon>Ixodoidea</taxon>
        <taxon>Ixodidae</taxon>
        <taxon>Amblyomminae</taxon>
        <taxon>Amblyomma</taxon>
    </lineage>
</organism>
<name>A0AAQ4DI21_AMBAM</name>
<dbReference type="EMBL" id="JARKHS020030464">
    <property type="protein sequence ID" value="KAK8762111.1"/>
    <property type="molecule type" value="Genomic_DNA"/>
</dbReference>
<accession>A0AAQ4DI21</accession>
<dbReference type="InterPro" id="IPR000834">
    <property type="entry name" value="Peptidase_M14"/>
</dbReference>
<feature type="chain" id="PRO_5043053711" description="Peptidase M14 domain-containing protein" evidence="15">
    <location>
        <begin position="22"/>
        <end position="427"/>
    </location>
</feature>
<dbReference type="SUPFAM" id="SSF53187">
    <property type="entry name" value="Zn-dependent exopeptidases"/>
    <property type="match status" value="1"/>
</dbReference>
<dbReference type="Gene3D" id="3.40.630.10">
    <property type="entry name" value="Zn peptidases"/>
    <property type="match status" value="1"/>
</dbReference>
<dbReference type="InterPro" id="IPR003146">
    <property type="entry name" value="M14A_act_pep"/>
</dbReference>
<feature type="active site" description="Proton donor/acceptor" evidence="14">
    <location>
        <position position="390"/>
    </location>
</feature>
<dbReference type="InterPro" id="IPR057246">
    <property type="entry name" value="CARBOXYPEPT_ZN_1"/>
</dbReference>
<protein>
    <recommendedName>
        <fullName evidence="16">Peptidase M14 domain-containing protein</fullName>
    </recommendedName>
</protein>
<keyword evidence="9" id="KW-0378">Hydrolase</keyword>
<evidence type="ECO:0000313" key="18">
    <source>
        <dbReference type="Proteomes" id="UP001321473"/>
    </source>
</evidence>
<dbReference type="GO" id="GO:0005615">
    <property type="term" value="C:extracellular space"/>
    <property type="evidence" value="ECO:0007669"/>
    <property type="project" value="TreeGrafter"/>
</dbReference>
<evidence type="ECO:0000256" key="15">
    <source>
        <dbReference type="SAM" id="SignalP"/>
    </source>
</evidence>
<evidence type="ECO:0000256" key="9">
    <source>
        <dbReference type="ARBA" id="ARBA00022801"/>
    </source>
</evidence>
<evidence type="ECO:0000259" key="16">
    <source>
        <dbReference type="PROSITE" id="PS52035"/>
    </source>
</evidence>
<gene>
    <name evidence="17" type="ORF">V5799_026624</name>
</gene>
<evidence type="ECO:0000256" key="3">
    <source>
        <dbReference type="ARBA" id="ARBA00005988"/>
    </source>
</evidence>
<keyword evidence="4" id="KW-0964">Secreted</keyword>
<keyword evidence="7" id="KW-0479">Metal-binding</keyword>
<evidence type="ECO:0000256" key="6">
    <source>
        <dbReference type="ARBA" id="ARBA00022670"/>
    </source>
</evidence>
<dbReference type="PANTHER" id="PTHR11705">
    <property type="entry name" value="PROTEASE FAMILY M14 CARBOXYPEPTIDASE A,B"/>
    <property type="match status" value="1"/>
</dbReference>
<dbReference type="PRINTS" id="PR00765">
    <property type="entry name" value="CRBOXYPTASEA"/>
</dbReference>
<dbReference type="GO" id="GO:0006508">
    <property type="term" value="P:proteolysis"/>
    <property type="evidence" value="ECO:0007669"/>
    <property type="project" value="UniProtKB-KW"/>
</dbReference>
<dbReference type="PANTHER" id="PTHR11705:SF140">
    <property type="entry name" value="FI02848P-RELATED"/>
    <property type="match status" value="1"/>
</dbReference>
<dbReference type="Gene3D" id="3.30.70.340">
    <property type="entry name" value="Metallocarboxypeptidase-like"/>
    <property type="match status" value="1"/>
</dbReference>
<evidence type="ECO:0000256" key="4">
    <source>
        <dbReference type="ARBA" id="ARBA00022525"/>
    </source>
</evidence>
<reference evidence="17 18" key="1">
    <citation type="journal article" date="2023" name="Arcadia Sci">
        <title>De novo assembly of a long-read Amblyomma americanum tick genome.</title>
        <authorList>
            <person name="Chou S."/>
            <person name="Poskanzer K.E."/>
            <person name="Rollins M."/>
            <person name="Thuy-Boun P.S."/>
        </authorList>
    </citation>
    <scope>NUCLEOTIDE SEQUENCE [LARGE SCALE GENOMIC DNA]</scope>
    <source>
        <strain evidence="17">F_SG_1</strain>
        <tissue evidence="17">Salivary glands</tissue>
    </source>
</reference>
<evidence type="ECO:0000256" key="1">
    <source>
        <dbReference type="ARBA" id="ARBA00001947"/>
    </source>
</evidence>
<keyword evidence="11" id="KW-0482">Metalloprotease</keyword>
<dbReference type="Pfam" id="PF00246">
    <property type="entry name" value="Peptidase_M14"/>
    <property type="match status" value="1"/>
</dbReference>
<feature type="domain" description="Peptidase M14" evidence="16">
    <location>
        <begin position="129"/>
        <end position="427"/>
    </location>
</feature>
<comment type="subcellular location">
    <subcellularLocation>
        <location evidence="2">Secreted</location>
    </subcellularLocation>
</comment>
<dbReference type="CDD" id="cd03860">
    <property type="entry name" value="M14_CP_A-B_like"/>
    <property type="match status" value="1"/>
</dbReference>
<evidence type="ECO:0000256" key="12">
    <source>
        <dbReference type="ARBA" id="ARBA00023157"/>
    </source>
</evidence>
<feature type="signal peptide" evidence="15">
    <location>
        <begin position="1"/>
        <end position="21"/>
    </location>
</feature>
<evidence type="ECO:0000256" key="5">
    <source>
        <dbReference type="ARBA" id="ARBA00022645"/>
    </source>
</evidence>